<organism evidence="1 2">
    <name type="scientific">Sporanaerobium hydrogeniformans</name>
    <dbReference type="NCBI Taxonomy" id="3072179"/>
    <lineage>
        <taxon>Bacteria</taxon>
        <taxon>Bacillati</taxon>
        <taxon>Bacillota</taxon>
        <taxon>Clostridia</taxon>
        <taxon>Lachnospirales</taxon>
        <taxon>Lachnospiraceae</taxon>
        <taxon>Sporanaerobium</taxon>
    </lineage>
</organism>
<proteinExistence type="predicted"/>
<evidence type="ECO:0000313" key="2">
    <source>
        <dbReference type="Proteomes" id="UP000224460"/>
    </source>
</evidence>
<gene>
    <name evidence="1" type="ORF">CS063_12270</name>
</gene>
<keyword evidence="2" id="KW-1185">Reference proteome</keyword>
<name>A0AC61D9L7_9FIRM</name>
<comment type="caution">
    <text evidence="1">The sequence shown here is derived from an EMBL/GenBank/DDBJ whole genome shotgun (WGS) entry which is preliminary data.</text>
</comment>
<sequence>MMKKKLDKRKVQGAETKKKLYEIAERMFTEHDFATVNVEDITDEAGITKGAFYVHFESKDALIALLIRDYVARADTDYKAFLEKLPIDMPASEVLLTLIEKIANVLMDTIGYEKMKKVYQMLLDGVVDTEAVKGYGRELYTLFHGILERGIQNREFKNTLPVERLAQHFVMAIRGVSYEWCVRYPDFDLKAQATEHCLLLLHGICSHENNRPNISNLY</sequence>
<accession>A0AC61D9L7</accession>
<evidence type="ECO:0000313" key="1">
    <source>
        <dbReference type="EMBL" id="PHV70074.1"/>
    </source>
</evidence>
<dbReference type="Proteomes" id="UP000224460">
    <property type="component" value="Unassembled WGS sequence"/>
</dbReference>
<dbReference type="EMBL" id="PEDL01000014">
    <property type="protein sequence ID" value="PHV70074.1"/>
    <property type="molecule type" value="Genomic_DNA"/>
</dbReference>
<reference evidence="1" key="1">
    <citation type="submission" date="2017-10" db="EMBL/GenBank/DDBJ databases">
        <title>Genome sequence of cellulolytic Lachnospiraceae bacterium XHS1971 isolated from hotspring sediment.</title>
        <authorList>
            <person name="Vasudevan G."/>
            <person name="Joshi A.J."/>
            <person name="Hivarkar S."/>
            <person name="Lanjekar V.B."/>
            <person name="Dhakephalkar P.K."/>
            <person name="Dagar S."/>
        </authorList>
    </citation>
    <scope>NUCLEOTIDE SEQUENCE</scope>
    <source>
        <strain evidence="1">XHS1971</strain>
    </source>
</reference>
<protein>
    <submittedName>
        <fullName evidence="1">TetR family transcriptional regulator</fullName>
    </submittedName>
</protein>